<dbReference type="Gene3D" id="1.10.260.40">
    <property type="entry name" value="lambda repressor-like DNA-binding domains"/>
    <property type="match status" value="1"/>
</dbReference>
<evidence type="ECO:0000259" key="1">
    <source>
        <dbReference type="PROSITE" id="PS50943"/>
    </source>
</evidence>
<accession>A0ABQ4CM03</accession>
<organism evidence="2 3">
    <name type="scientific">Asanoa siamensis</name>
    <dbReference type="NCBI Taxonomy" id="926357"/>
    <lineage>
        <taxon>Bacteria</taxon>
        <taxon>Bacillati</taxon>
        <taxon>Actinomycetota</taxon>
        <taxon>Actinomycetes</taxon>
        <taxon>Micromonosporales</taxon>
        <taxon>Micromonosporaceae</taxon>
        <taxon>Asanoa</taxon>
    </lineage>
</organism>
<comment type="caution">
    <text evidence="2">The sequence shown here is derived from an EMBL/GenBank/DDBJ whole genome shotgun (WGS) entry which is preliminary data.</text>
</comment>
<dbReference type="EMBL" id="BONE01000011">
    <property type="protein sequence ID" value="GIF72326.1"/>
    <property type="molecule type" value="Genomic_DNA"/>
</dbReference>
<protein>
    <submittedName>
        <fullName evidence="2">Transcriptional regulator</fullName>
    </submittedName>
</protein>
<dbReference type="Pfam" id="PF13560">
    <property type="entry name" value="HTH_31"/>
    <property type="match status" value="1"/>
</dbReference>
<reference evidence="2 3" key="1">
    <citation type="submission" date="2021-01" db="EMBL/GenBank/DDBJ databases">
        <title>Whole genome shotgun sequence of Asanoa siamensis NBRC 107932.</title>
        <authorList>
            <person name="Komaki H."/>
            <person name="Tamura T."/>
        </authorList>
    </citation>
    <scope>NUCLEOTIDE SEQUENCE [LARGE SCALE GENOMIC DNA]</scope>
    <source>
        <strain evidence="2 3">NBRC 107932</strain>
    </source>
</reference>
<dbReference type="InterPro" id="IPR001387">
    <property type="entry name" value="Cro/C1-type_HTH"/>
</dbReference>
<dbReference type="SMART" id="SM00530">
    <property type="entry name" value="HTH_XRE"/>
    <property type="match status" value="1"/>
</dbReference>
<feature type="domain" description="HTH cro/C1-type" evidence="1">
    <location>
        <begin position="19"/>
        <end position="73"/>
    </location>
</feature>
<dbReference type="Pfam" id="PF19054">
    <property type="entry name" value="DUF5753"/>
    <property type="match status" value="1"/>
</dbReference>
<name>A0ABQ4CM03_9ACTN</name>
<keyword evidence="3" id="KW-1185">Reference proteome</keyword>
<gene>
    <name evidence="2" type="ORF">Asi02nite_18440</name>
</gene>
<dbReference type="SUPFAM" id="SSF47413">
    <property type="entry name" value="lambda repressor-like DNA-binding domains"/>
    <property type="match status" value="1"/>
</dbReference>
<dbReference type="PROSITE" id="PS50943">
    <property type="entry name" value="HTH_CROC1"/>
    <property type="match status" value="1"/>
</dbReference>
<dbReference type="Proteomes" id="UP000604117">
    <property type="component" value="Unassembled WGS sequence"/>
</dbReference>
<sequence length="292" mass="31531">MSDPPGISIDPDEPIGAVLARLRRASGLSGGLVGRRAGMSQAKVSRIETGTLQPGLDDVARLARALGASEALVDQLVSRAEIAARRPSDWTPNPFGLASGQRAIAEREAGVQVIRAFESTIIHGLLQTGEYARALLSVFQMQEVVLPDDVGNAGGSVTEALAARIARQEILADDERSVQFVLMEATLDNTFCPPEHMLGQLRRLLEVRAQFPHVSIRIVPAGAEPVIPALHGFEIFDDRSVAVDTFNTSLTSTSATDIRLYRHVFDAFEARATSDLEPILAKYQRHYTAALA</sequence>
<evidence type="ECO:0000313" key="2">
    <source>
        <dbReference type="EMBL" id="GIF72326.1"/>
    </source>
</evidence>
<proteinExistence type="predicted"/>
<dbReference type="InterPro" id="IPR010982">
    <property type="entry name" value="Lambda_DNA-bd_dom_sf"/>
</dbReference>
<dbReference type="CDD" id="cd00093">
    <property type="entry name" value="HTH_XRE"/>
    <property type="match status" value="1"/>
</dbReference>
<dbReference type="RefSeq" id="WP_203711788.1">
    <property type="nucleotide sequence ID" value="NZ_BONE01000011.1"/>
</dbReference>
<dbReference type="InterPro" id="IPR043917">
    <property type="entry name" value="DUF5753"/>
</dbReference>
<evidence type="ECO:0000313" key="3">
    <source>
        <dbReference type="Proteomes" id="UP000604117"/>
    </source>
</evidence>